<dbReference type="Pfam" id="PF01588">
    <property type="entry name" value="tRNA_bind"/>
    <property type="match status" value="1"/>
</dbReference>
<dbReference type="InterPro" id="IPR051270">
    <property type="entry name" value="Tyrosine-tRNA_ligase_regulator"/>
</dbReference>
<keyword evidence="1 3" id="KW-0820">tRNA-binding</keyword>
<dbReference type="NCBIfam" id="TIGR02222">
    <property type="entry name" value="chap_CsaA"/>
    <property type="match status" value="1"/>
</dbReference>
<evidence type="ECO:0000313" key="5">
    <source>
        <dbReference type="EMBL" id="MBC2667146.1"/>
    </source>
</evidence>
<keyword evidence="2 3" id="KW-0694">RNA-binding</keyword>
<dbReference type="NCBIfam" id="NF007494">
    <property type="entry name" value="PRK10089.1-3"/>
    <property type="match status" value="1"/>
</dbReference>
<dbReference type="InterPro" id="IPR002547">
    <property type="entry name" value="tRNA-bd_dom"/>
</dbReference>
<sequence>MSETTVPECKSEAGFDDFQKVDIRIGTIVDVQPFPRARNPSYKVQVDFGDLGTRWSSAQIASYAPEALIGKQVSCIVNFAPRNIAGFQSEILILGAKDTAGNVILLTPRSAVPNGQPVF</sequence>
<dbReference type="PANTHER" id="PTHR11586:SF37">
    <property type="entry name" value="TRNA-BINDING DOMAIN-CONTAINING PROTEIN"/>
    <property type="match status" value="1"/>
</dbReference>
<dbReference type="Gene3D" id="2.40.50.140">
    <property type="entry name" value="Nucleic acid-binding proteins"/>
    <property type="match status" value="1"/>
</dbReference>
<gene>
    <name evidence="5" type="ORF">H7F51_16625</name>
</gene>
<name>A0A7X1FUE2_9SPHN</name>
<evidence type="ECO:0000256" key="2">
    <source>
        <dbReference type="ARBA" id="ARBA00022884"/>
    </source>
</evidence>
<dbReference type="PANTHER" id="PTHR11586">
    <property type="entry name" value="TRNA-AMINOACYLATION COFACTOR ARC1 FAMILY MEMBER"/>
    <property type="match status" value="1"/>
</dbReference>
<feature type="domain" description="TRNA-binding" evidence="4">
    <location>
        <begin position="17"/>
        <end position="119"/>
    </location>
</feature>
<evidence type="ECO:0000256" key="1">
    <source>
        <dbReference type="ARBA" id="ARBA00022555"/>
    </source>
</evidence>
<dbReference type="InterPro" id="IPR012340">
    <property type="entry name" value="NA-bd_OB-fold"/>
</dbReference>
<protein>
    <submittedName>
        <fullName evidence="5">tRNA-binding protein</fullName>
    </submittedName>
</protein>
<evidence type="ECO:0000256" key="3">
    <source>
        <dbReference type="PROSITE-ProRule" id="PRU00209"/>
    </source>
</evidence>
<dbReference type="AlphaFoldDB" id="A0A7X1FUE2"/>
<dbReference type="NCBIfam" id="NF007495">
    <property type="entry name" value="PRK10089.1-4"/>
    <property type="match status" value="1"/>
</dbReference>
<dbReference type="CDD" id="cd02798">
    <property type="entry name" value="tRNA_bind_CsaA"/>
    <property type="match status" value="1"/>
</dbReference>
<reference evidence="5 6" key="1">
    <citation type="submission" date="2020-08" db="EMBL/GenBank/DDBJ databases">
        <title>The genome sequence of type strain Novosphingobium flavum NBRC 111647.</title>
        <authorList>
            <person name="Liu Y."/>
        </authorList>
    </citation>
    <scope>NUCLEOTIDE SEQUENCE [LARGE SCALE GENOMIC DNA]</scope>
    <source>
        <strain evidence="5 6">NBRC 111647</strain>
    </source>
</reference>
<dbReference type="SUPFAM" id="SSF50249">
    <property type="entry name" value="Nucleic acid-binding proteins"/>
    <property type="match status" value="1"/>
</dbReference>
<dbReference type="GO" id="GO:0000049">
    <property type="term" value="F:tRNA binding"/>
    <property type="evidence" value="ECO:0007669"/>
    <property type="project" value="UniProtKB-UniRule"/>
</dbReference>
<dbReference type="PROSITE" id="PS50886">
    <property type="entry name" value="TRBD"/>
    <property type="match status" value="1"/>
</dbReference>
<accession>A0A7X1FUE2</accession>
<proteinExistence type="predicted"/>
<keyword evidence="6" id="KW-1185">Reference proteome</keyword>
<dbReference type="FunFam" id="2.40.50.140:FF:000165">
    <property type="entry name" value="Chaperone CsaA"/>
    <property type="match status" value="1"/>
</dbReference>
<dbReference type="InterPro" id="IPR008231">
    <property type="entry name" value="CsaA"/>
</dbReference>
<comment type="caution">
    <text evidence="5">The sequence shown here is derived from an EMBL/GenBank/DDBJ whole genome shotgun (WGS) entry which is preliminary data.</text>
</comment>
<dbReference type="EMBL" id="JACLAW010000015">
    <property type="protein sequence ID" value="MBC2667146.1"/>
    <property type="molecule type" value="Genomic_DNA"/>
</dbReference>
<dbReference type="Proteomes" id="UP000566813">
    <property type="component" value="Unassembled WGS sequence"/>
</dbReference>
<dbReference type="RefSeq" id="WP_185665443.1">
    <property type="nucleotide sequence ID" value="NZ_JACLAW010000015.1"/>
</dbReference>
<organism evidence="5 6">
    <name type="scientific">Novosphingobium flavum</name>
    <dbReference type="NCBI Taxonomy" id="1778672"/>
    <lineage>
        <taxon>Bacteria</taxon>
        <taxon>Pseudomonadati</taxon>
        <taxon>Pseudomonadota</taxon>
        <taxon>Alphaproteobacteria</taxon>
        <taxon>Sphingomonadales</taxon>
        <taxon>Sphingomonadaceae</taxon>
        <taxon>Novosphingobium</taxon>
    </lineage>
</organism>
<evidence type="ECO:0000259" key="4">
    <source>
        <dbReference type="PROSITE" id="PS50886"/>
    </source>
</evidence>
<evidence type="ECO:0000313" key="6">
    <source>
        <dbReference type="Proteomes" id="UP000566813"/>
    </source>
</evidence>